<dbReference type="HOGENOM" id="CLU_129436_0_0_1"/>
<evidence type="ECO:0000256" key="1">
    <source>
        <dbReference type="SAM" id="Phobius"/>
    </source>
</evidence>
<keyword evidence="1" id="KW-1133">Transmembrane helix</keyword>
<keyword evidence="1" id="KW-0812">Transmembrane</keyword>
<dbReference type="STRING" id="765257.A0A0C9YUN6"/>
<dbReference type="AlphaFoldDB" id="A0A0C9YUN6"/>
<evidence type="ECO:0000313" key="3">
    <source>
        <dbReference type="Proteomes" id="UP000054018"/>
    </source>
</evidence>
<protein>
    <submittedName>
        <fullName evidence="2">Uncharacterized protein</fullName>
    </submittedName>
</protein>
<accession>A0A0C9YUN6</accession>
<name>A0A0C9YUN6_9AGAM</name>
<dbReference type="Proteomes" id="UP000054018">
    <property type="component" value="Unassembled WGS sequence"/>
</dbReference>
<keyword evidence="3" id="KW-1185">Reference proteome</keyword>
<reference evidence="3" key="2">
    <citation type="submission" date="2015-01" db="EMBL/GenBank/DDBJ databases">
        <title>Evolutionary Origins and Diversification of the Mycorrhizal Mutualists.</title>
        <authorList>
            <consortium name="DOE Joint Genome Institute"/>
            <consortium name="Mycorrhizal Genomics Consortium"/>
            <person name="Kohler A."/>
            <person name="Kuo A."/>
            <person name="Nagy L.G."/>
            <person name="Floudas D."/>
            <person name="Copeland A."/>
            <person name="Barry K.W."/>
            <person name="Cichocki N."/>
            <person name="Veneault-Fourrey C."/>
            <person name="LaButti K."/>
            <person name="Lindquist E.A."/>
            <person name="Lipzen A."/>
            <person name="Lundell T."/>
            <person name="Morin E."/>
            <person name="Murat C."/>
            <person name="Riley R."/>
            <person name="Ohm R."/>
            <person name="Sun H."/>
            <person name="Tunlid A."/>
            <person name="Henrissat B."/>
            <person name="Grigoriev I.V."/>
            <person name="Hibbett D.S."/>
            <person name="Martin F."/>
        </authorList>
    </citation>
    <scope>NUCLEOTIDE SEQUENCE [LARGE SCALE GENOMIC DNA]</scope>
    <source>
        <strain evidence="3">441</strain>
    </source>
</reference>
<sequence length="102" mass="11914">MASTHHQYLNETLICHMYLGCSPLFLTIVISLHMLSTFCQQQHICPCFSIQALAQTLCHLHAVPYWHHLMMQLRIAYDAYLEILNGVNKKLNHTLNHDQPDW</sequence>
<evidence type="ECO:0000313" key="2">
    <source>
        <dbReference type="EMBL" id="KIK28750.1"/>
    </source>
</evidence>
<proteinExistence type="predicted"/>
<gene>
    <name evidence="2" type="ORF">PISMIDRAFT_654835</name>
</gene>
<reference evidence="2 3" key="1">
    <citation type="submission" date="2014-04" db="EMBL/GenBank/DDBJ databases">
        <authorList>
            <consortium name="DOE Joint Genome Institute"/>
            <person name="Kuo A."/>
            <person name="Kohler A."/>
            <person name="Costa M.D."/>
            <person name="Nagy L.G."/>
            <person name="Floudas D."/>
            <person name="Copeland A."/>
            <person name="Barry K.W."/>
            <person name="Cichocki N."/>
            <person name="Veneault-Fourrey C."/>
            <person name="LaButti K."/>
            <person name="Lindquist E.A."/>
            <person name="Lipzen A."/>
            <person name="Lundell T."/>
            <person name="Morin E."/>
            <person name="Murat C."/>
            <person name="Sun H."/>
            <person name="Tunlid A."/>
            <person name="Henrissat B."/>
            <person name="Grigoriev I.V."/>
            <person name="Hibbett D.S."/>
            <person name="Martin F."/>
            <person name="Nordberg H.P."/>
            <person name="Cantor M.N."/>
            <person name="Hua S.X."/>
        </authorList>
    </citation>
    <scope>NUCLEOTIDE SEQUENCE [LARGE SCALE GENOMIC DNA]</scope>
    <source>
        <strain evidence="2 3">441</strain>
    </source>
</reference>
<feature type="transmembrane region" description="Helical" evidence="1">
    <location>
        <begin position="12"/>
        <end position="35"/>
    </location>
</feature>
<dbReference type="EMBL" id="KN833691">
    <property type="protein sequence ID" value="KIK28750.1"/>
    <property type="molecule type" value="Genomic_DNA"/>
</dbReference>
<keyword evidence="1" id="KW-0472">Membrane</keyword>
<organism evidence="2 3">
    <name type="scientific">Pisolithus microcarpus 441</name>
    <dbReference type="NCBI Taxonomy" id="765257"/>
    <lineage>
        <taxon>Eukaryota</taxon>
        <taxon>Fungi</taxon>
        <taxon>Dikarya</taxon>
        <taxon>Basidiomycota</taxon>
        <taxon>Agaricomycotina</taxon>
        <taxon>Agaricomycetes</taxon>
        <taxon>Agaricomycetidae</taxon>
        <taxon>Boletales</taxon>
        <taxon>Sclerodermatineae</taxon>
        <taxon>Pisolithaceae</taxon>
        <taxon>Pisolithus</taxon>
    </lineage>
</organism>